<name>A0AAD6UMY9_9AGAR</name>
<reference evidence="1" key="1">
    <citation type="submission" date="2023-03" db="EMBL/GenBank/DDBJ databases">
        <title>Massive genome expansion in bonnet fungi (Mycena s.s.) driven by repeated elements and novel gene families across ecological guilds.</title>
        <authorList>
            <consortium name="Lawrence Berkeley National Laboratory"/>
            <person name="Harder C.B."/>
            <person name="Miyauchi S."/>
            <person name="Viragh M."/>
            <person name="Kuo A."/>
            <person name="Thoen E."/>
            <person name="Andreopoulos B."/>
            <person name="Lu D."/>
            <person name="Skrede I."/>
            <person name="Drula E."/>
            <person name="Henrissat B."/>
            <person name="Morin E."/>
            <person name="Kohler A."/>
            <person name="Barry K."/>
            <person name="LaButti K."/>
            <person name="Morin E."/>
            <person name="Salamov A."/>
            <person name="Lipzen A."/>
            <person name="Mereny Z."/>
            <person name="Hegedus B."/>
            <person name="Baldrian P."/>
            <person name="Stursova M."/>
            <person name="Weitz H."/>
            <person name="Taylor A."/>
            <person name="Grigoriev I.V."/>
            <person name="Nagy L.G."/>
            <person name="Martin F."/>
            <person name="Kauserud H."/>
        </authorList>
    </citation>
    <scope>NUCLEOTIDE SEQUENCE</scope>
    <source>
        <strain evidence="1">9144</strain>
    </source>
</reference>
<gene>
    <name evidence="1" type="ORF">GGX14DRAFT_408419</name>
</gene>
<keyword evidence="2" id="KW-1185">Reference proteome</keyword>
<dbReference type="AlphaFoldDB" id="A0AAD6UMY9"/>
<evidence type="ECO:0000313" key="1">
    <source>
        <dbReference type="EMBL" id="KAJ7189968.1"/>
    </source>
</evidence>
<evidence type="ECO:0000313" key="2">
    <source>
        <dbReference type="Proteomes" id="UP001219525"/>
    </source>
</evidence>
<accession>A0AAD6UMY9</accession>
<organism evidence="1 2">
    <name type="scientific">Mycena pura</name>
    <dbReference type="NCBI Taxonomy" id="153505"/>
    <lineage>
        <taxon>Eukaryota</taxon>
        <taxon>Fungi</taxon>
        <taxon>Dikarya</taxon>
        <taxon>Basidiomycota</taxon>
        <taxon>Agaricomycotina</taxon>
        <taxon>Agaricomycetes</taxon>
        <taxon>Agaricomycetidae</taxon>
        <taxon>Agaricales</taxon>
        <taxon>Marasmiineae</taxon>
        <taxon>Mycenaceae</taxon>
        <taxon>Mycena</taxon>
    </lineage>
</organism>
<sequence length="228" mass="25620">MSFAAYSTPNQNTCYSVEYFSALTIAETPTINLPPILDKNSVGGFVFAPFEPTAIDEILVTAGEAVPCLEDLLPITQEFEEAYNKGARSVYFRIGDESKRYHFSKIRLFININNQSFPLMYAAAMLDRVVSYSLLLPAVIEELKQCHYTEPLAGFHVTEAPLYTLGCLLGEHWVVEDVLNARAELTYFREAAKALEADPSFLFLPTSFMNDCRTLYNLPCHIPDPLPK</sequence>
<protein>
    <submittedName>
        <fullName evidence="1">Uncharacterized protein</fullName>
    </submittedName>
</protein>
<proteinExistence type="predicted"/>
<dbReference type="EMBL" id="JARJCW010000161">
    <property type="protein sequence ID" value="KAJ7189968.1"/>
    <property type="molecule type" value="Genomic_DNA"/>
</dbReference>
<comment type="caution">
    <text evidence="1">The sequence shown here is derived from an EMBL/GenBank/DDBJ whole genome shotgun (WGS) entry which is preliminary data.</text>
</comment>
<dbReference type="Proteomes" id="UP001219525">
    <property type="component" value="Unassembled WGS sequence"/>
</dbReference>